<dbReference type="InterPro" id="IPR050116">
    <property type="entry name" value="DNA_polymerase-Y"/>
</dbReference>
<gene>
    <name evidence="7" type="ORF">FSC10_00675</name>
</gene>
<feature type="domain" description="UmuC" evidence="6">
    <location>
        <begin position="8"/>
        <end position="197"/>
    </location>
</feature>
<reference evidence="7 8" key="1">
    <citation type="submission" date="2019-09" db="EMBL/GenBank/DDBJ databases">
        <title>Non-baumannii Acinetobacter spp. carrying blaNDM-1 isolated in China.</title>
        <authorList>
            <person name="Cui C."/>
            <person name="Chen C."/>
            <person name="Sun J."/>
            <person name="Liu Y."/>
        </authorList>
    </citation>
    <scope>NUCLEOTIDE SEQUENCE [LARGE SCALE GENOMIC DNA]</scope>
    <source>
        <strain evidence="7 8">HZE23-1</strain>
    </source>
</reference>
<dbReference type="InterPro" id="IPR043128">
    <property type="entry name" value="Rev_trsase/Diguanyl_cyclase"/>
</dbReference>
<evidence type="ECO:0000256" key="1">
    <source>
        <dbReference type="ARBA" id="ARBA00010945"/>
    </source>
</evidence>
<dbReference type="Gene3D" id="1.10.150.20">
    <property type="entry name" value="5' to 3' exonuclease, C-terminal subdomain"/>
    <property type="match status" value="1"/>
</dbReference>
<dbReference type="GO" id="GO:0003684">
    <property type="term" value="F:damaged DNA binding"/>
    <property type="evidence" value="ECO:0007669"/>
    <property type="project" value="InterPro"/>
</dbReference>
<accession>A0AAE6WRI4</accession>
<name>A0AAE6WRI4_9GAMM</name>
<dbReference type="PANTHER" id="PTHR11076">
    <property type="entry name" value="DNA REPAIR POLYMERASE UMUC / TRANSFERASE FAMILY MEMBER"/>
    <property type="match status" value="1"/>
</dbReference>
<dbReference type="RefSeq" id="WP_163170700.1">
    <property type="nucleotide sequence ID" value="NZ_CP044463.1"/>
</dbReference>
<evidence type="ECO:0000313" key="8">
    <source>
        <dbReference type="Proteomes" id="UP000503505"/>
    </source>
</evidence>
<dbReference type="Pfam" id="PF11799">
    <property type="entry name" value="IMS_C"/>
    <property type="match status" value="1"/>
</dbReference>
<dbReference type="InterPro" id="IPR017961">
    <property type="entry name" value="DNA_pol_Y-fam_little_finger"/>
</dbReference>
<protein>
    <submittedName>
        <fullName evidence="7">Y-family DNA polymerase</fullName>
    </submittedName>
</protein>
<dbReference type="EMBL" id="CP044463">
    <property type="protein sequence ID" value="QIC65988.1"/>
    <property type="molecule type" value="Genomic_DNA"/>
</dbReference>
<dbReference type="InterPro" id="IPR025188">
    <property type="entry name" value="DUF4113"/>
</dbReference>
<sequence length="439" mass="49612">MNSPERIYALIDINNCYVSCERVFNPSLNHRPVIVLSNNDGCAVARSNEAKALGIKMGVPLFQVQDIVRQHQVVVLSSNYALYAEMSNRFHSILAGYVAPHEQEIYSIDECFLDLTSYAQHFDLTRYAREMKQRIWDWIGLPVSIGIGRSKTEAKLANHLAKKWPGFAGVCNVLELDYLDQETLYAGIEVGEVWGVGRKLVKKLNQMGIHSVLDLAMQDAHRMGSLFSVLMQRTVLELQGISCLQLEDAPAPKQQIVASRSFGERITELDDLKEAMGKYVQDAVMRLRADASLCGCIIAFVQSNPFDQNTAYYSKSLAFEFPEPTDCVLDLIHAAMQLLQGIYKPEVKYKKCGVILTGLVSKTRYVPDLLTDHRQRESNEQLMQALEAVQARYGKTKLAVGSCYLPQRKWSMNRTHLTQNYFSWQGLLKITGTVANSRW</sequence>
<dbReference type="CDD" id="cd01700">
    <property type="entry name" value="PolY_Pol_V_umuC"/>
    <property type="match status" value="1"/>
</dbReference>
<dbReference type="PROSITE" id="PS50173">
    <property type="entry name" value="UMUC"/>
    <property type="match status" value="1"/>
</dbReference>
<evidence type="ECO:0000256" key="3">
    <source>
        <dbReference type="ARBA" id="ARBA00023199"/>
    </source>
</evidence>
<keyword evidence="3" id="KW-0741">SOS mutagenesis</keyword>
<dbReference type="PANTHER" id="PTHR11076:SF34">
    <property type="entry name" value="PROTEIN UMUC"/>
    <property type="match status" value="1"/>
</dbReference>
<keyword evidence="4" id="KW-0234">DNA repair</keyword>
<dbReference type="SUPFAM" id="SSF56672">
    <property type="entry name" value="DNA/RNA polymerases"/>
    <property type="match status" value="1"/>
</dbReference>
<evidence type="ECO:0000256" key="5">
    <source>
        <dbReference type="ARBA" id="ARBA00023236"/>
    </source>
</evidence>
<proteinExistence type="inferred from homology"/>
<dbReference type="InterPro" id="IPR043502">
    <property type="entry name" value="DNA/RNA_pol_sf"/>
</dbReference>
<dbReference type="Proteomes" id="UP000503505">
    <property type="component" value="Chromosome"/>
</dbReference>
<keyword evidence="2" id="KW-0227">DNA damage</keyword>
<dbReference type="GO" id="GO:0003887">
    <property type="term" value="F:DNA-directed DNA polymerase activity"/>
    <property type="evidence" value="ECO:0007669"/>
    <property type="project" value="TreeGrafter"/>
</dbReference>
<keyword evidence="5" id="KW-0742">SOS response</keyword>
<dbReference type="Pfam" id="PF00817">
    <property type="entry name" value="IMS"/>
    <property type="match status" value="1"/>
</dbReference>
<comment type="similarity">
    <text evidence="1">Belongs to the DNA polymerase type-Y family.</text>
</comment>
<evidence type="ECO:0000313" key="7">
    <source>
        <dbReference type="EMBL" id="QIC65988.1"/>
    </source>
</evidence>
<evidence type="ECO:0000256" key="4">
    <source>
        <dbReference type="ARBA" id="ARBA00023204"/>
    </source>
</evidence>
<dbReference type="Gene3D" id="3.30.70.270">
    <property type="match status" value="1"/>
</dbReference>
<dbReference type="GO" id="GO:0006281">
    <property type="term" value="P:DNA repair"/>
    <property type="evidence" value="ECO:0007669"/>
    <property type="project" value="UniProtKB-KW"/>
</dbReference>
<dbReference type="Gene3D" id="3.40.1170.60">
    <property type="match status" value="1"/>
</dbReference>
<dbReference type="Pfam" id="PF13438">
    <property type="entry name" value="DUF4113"/>
    <property type="match status" value="1"/>
</dbReference>
<evidence type="ECO:0000256" key="2">
    <source>
        <dbReference type="ARBA" id="ARBA00022763"/>
    </source>
</evidence>
<organism evidence="7 8">
    <name type="scientific">Acinetobacter schindleri</name>
    <dbReference type="NCBI Taxonomy" id="108981"/>
    <lineage>
        <taxon>Bacteria</taxon>
        <taxon>Pseudomonadati</taxon>
        <taxon>Pseudomonadota</taxon>
        <taxon>Gammaproteobacteria</taxon>
        <taxon>Moraxellales</taxon>
        <taxon>Moraxellaceae</taxon>
        <taxon>Acinetobacter</taxon>
    </lineage>
</organism>
<evidence type="ECO:0000259" key="6">
    <source>
        <dbReference type="PROSITE" id="PS50173"/>
    </source>
</evidence>
<dbReference type="AlphaFoldDB" id="A0AAE6WRI4"/>
<dbReference type="GO" id="GO:0005829">
    <property type="term" value="C:cytosol"/>
    <property type="evidence" value="ECO:0007669"/>
    <property type="project" value="TreeGrafter"/>
</dbReference>
<dbReference type="InterPro" id="IPR001126">
    <property type="entry name" value="UmuC"/>
</dbReference>
<dbReference type="GO" id="GO:0009432">
    <property type="term" value="P:SOS response"/>
    <property type="evidence" value="ECO:0007669"/>
    <property type="project" value="UniProtKB-KW"/>
</dbReference>
<dbReference type="GO" id="GO:0042276">
    <property type="term" value="P:error-prone translesion synthesis"/>
    <property type="evidence" value="ECO:0007669"/>
    <property type="project" value="TreeGrafter"/>
</dbReference>